<evidence type="ECO:0000313" key="3">
    <source>
        <dbReference type="RefSeq" id="XP_036677194.2"/>
    </source>
</evidence>
<feature type="compositionally biased region" description="Low complexity" evidence="1">
    <location>
        <begin position="26"/>
        <end position="41"/>
    </location>
</feature>
<dbReference type="Proteomes" id="UP001652628">
    <property type="component" value="Chromosome X"/>
</dbReference>
<feature type="region of interest" description="Disordered" evidence="1">
    <location>
        <begin position="1"/>
        <end position="46"/>
    </location>
</feature>
<evidence type="ECO:0000256" key="1">
    <source>
        <dbReference type="SAM" id="MobiDB-lite"/>
    </source>
</evidence>
<gene>
    <name evidence="3" type="primary">LOC118878405</name>
</gene>
<evidence type="ECO:0000313" key="2">
    <source>
        <dbReference type="Proteomes" id="UP001652628"/>
    </source>
</evidence>
<dbReference type="RefSeq" id="XP_036677194.2">
    <property type="nucleotide sequence ID" value="XM_036821299.3"/>
</dbReference>
<dbReference type="AlphaFoldDB" id="A0AB40AER7"/>
<protein>
    <submittedName>
        <fullName evidence="3">Uncharacterized protein</fullName>
    </submittedName>
</protein>
<dbReference type="GeneID" id="118878405"/>
<accession>A0AB40AER7</accession>
<feature type="region of interest" description="Disordered" evidence="1">
    <location>
        <begin position="178"/>
        <end position="197"/>
    </location>
</feature>
<sequence length="197" mass="21321">MSRPAVKERKPRIRSNTKVGLPIRRPSSSKSSDSEPSGSGKYLKSLQIGSDSTETLGLEPSASSLQYRNCSPSDNGYDAGADTDDACDDGLDETALMYLKVQRPPPQTLNSFVLPEPIPSHRFGGFLRLLARSLHQCSMGIAAGLGLSRQQAAWYKNCWQSPGSQPKGVYLMGQFSEPNAISKTPTKPRSVESSTTL</sequence>
<reference evidence="3" key="1">
    <citation type="submission" date="2025-08" db="UniProtKB">
        <authorList>
            <consortium name="RefSeq"/>
        </authorList>
    </citation>
    <scope>IDENTIFICATION</scope>
</reference>
<name>A0AB40AER7_DROSZ</name>
<organism evidence="2 3">
    <name type="scientific">Drosophila suzukii</name>
    <name type="common">Spotted-wing drosophila fruit fly</name>
    <dbReference type="NCBI Taxonomy" id="28584"/>
    <lineage>
        <taxon>Eukaryota</taxon>
        <taxon>Metazoa</taxon>
        <taxon>Ecdysozoa</taxon>
        <taxon>Arthropoda</taxon>
        <taxon>Hexapoda</taxon>
        <taxon>Insecta</taxon>
        <taxon>Pterygota</taxon>
        <taxon>Neoptera</taxon>
        <taxon>Endopterygota</taxon>
        <taxon>Diptera</taxon>
        <taxon>Brachycera</taxon>
        <taxon>Muscomorpha</taxon>
        <taxon>Ephydroidea</taxon>
        <taxon>Drosophilidae</taxon>
        <taxon>Drosophila</taxon>
        <taxon>Sophophora</taxon>
    </lineage>
</organism>
<keyword evidence="2" id="KW-1185">Reference proteome</keyword>
<proteinExistence type="predicted"/>